<dbReference type="Proteomes" id="UP000814033">
    <property type="component" value="Unassembled WGS sequence"/>
</dbReference>
<gene>
    <name evidence="1" type="ORF">FA95DRAFT_1552348</name>
</gene>
<accession>A0ACB8SAS5</accession>
<protein>
    <submittedName>
        <fullName evidence="1">Uncharacterized protein</fullName>
    </submittedName>
</protein>
<proteinExistence type="predicted"/>
<keyword evidence="2" id="KW-1185">Reference proteome</keyword>
<reference evidence="1" key="1">
    <citation type="submission" date="2021-02" db="EMBL/GenBank/DDBJ databases">
        <authorList>
            <consortium name="DOE Joint Genome Institute"/>
            <person name="Ahrendt S."/>
            <person name="Looney B.P."/>
            <person name="Miyauchi S."/>
            <person name="Morin E."/>
            <person name="Drula E."/>
            <person name="Courty P.E."/>
            <person name="Chicoki N."/>
            <person name="Fauchery L."/>
            <person name="Kohler A."/>
            <person name="Kuo A."/>
            <person name="Labutti K."/>
            <person name="Pangilinan J."/>
            <person name="Lipzen A."/>
            <person name="Riley R."/>
            <person name="Andreopoulos W."/>
            <person name="He G."/>
            <person name="Johnson J."/>
            <person name="Barry K.W."/>
            <person name="Grigoriev I.V."/>
            <person name="Nagy L."/>
            <person name="Hibbett D."/>
            <person name="Henrissat B."/>
            <person name="Matheny P.B."/>
            <person name="Labbe J."/>
            <person name="Martin F."/>
        </authorList>
    </citation>
    <scope>NUCLEOTIDE SEQUENCE</scope>
    <source>
        <strain evidence="1">FP105234-sp</strain>
    </source>
</reference>
<name>A0ACB8SAS5_9AGAM</name>
<reference evidence="1" key="2">
    <citation type="journal article" date="2022" name="New Phytol.">
        <title>Evolutionary transition to the ectomycorrhizal habit in the genomes of a hyperdiverse lineage of mushroom-forming fungi.</title>
        <authorList>
            <person name="Looney B."/>
            <person name="Miyauchi S."/>
            <person name="Morin E."/>
            <person name="Drula E."/>
            <person name="Courty P.E."/>
            <person name="Kohler A."/>
            <person name="Kuo A."/>
            <person name="LaButti K."/>
            <person name="Pangilinan J."/>
            <person name="Lipzen A."/>
            <person name="Riley R."/>
            <person name="Andreopoulos W."/>
            <person name="He G."/>
            <person name="Johnson J."/>
            <person name="Nolan M."/>
            <person name="Tritt A."/>
            <person name="Barry K.W."/>
            <person name="Grigoriev I.V."/>
            <person name="Nagy L.G."/>
            <person name="Hibbett D."/>
            <person name="Henrissat B."/>
            <person name="Matheny P.B."/>
            <person name="Labbe J."/>
            <person name="Martin F.M."/>
        </authorList>
    </citation>
    <scope>NUCLEOTIDE SEQUENCE</scope>
    <source>
        <strain evidence="1">FP105234-sp</strain>
    </source>
</reference>
<dbReference type="EMBL" id="MU275840">
    <property type="protein sequence ID" value="KAI0053302.1"/>
    <property type="molecule type" value="Genomic_DNA"/>
</dbReference>
<sequence>MVPFIHPDPRPASITHISCDPASTALTRKGCISDPITGTRQPGALGVPSSSQMGPRAAMSPASARFCYIRVRGIDAGPCAERGSLCALGDVCVSSDACARRVSPREYVRPDI</sequence>
<comment type="caution">
    <text evidence="1">The sequence shown here is derived from an EMBL/GenBank/DDBJ whole genome shotgun (WGS) entry which is preliminary data.</text>
</comment>
<evidence type="ECO:0000313" key="2">
    <source>
        <dbReference type="Proteomes" id="UP000814033"/>
    </source>
</evidence>
<organism evidence="1 2">
    <name type="scientific">Auriscalpium vulgare</name>
    <dbReference type="NCBI Taxonomy" id="40419"/>
    <lineage>
        <taxon>Eukaryota</taxon>
        <taxon>Fungi</taxon>
        <taxon>Dikarya</taxon>
        <taxon>Basidiomycota</taxon>
        <taxon>Agaricomycotina</taxon>
        <taxon>Agaricomycetes</taxon>
        <taxon>Russulales</taxon>
        <taxon>Auriscalpiaceae</taxon>
        <taxon>Auriscalpium</taxon>
    </lineage>
</organism>
<evidence type="ECO:0000313" key="1">
    <source>
        <dbReference type="EMBL" id="KAI0053302.1"/>
    </source>
</evidence>